<dbReference type="InterPro" id="IPR038441">
    <property type="entry name" value="THAP_Znf_sf"/>
</dbReference>
<keyword evidence="2 5" id="KW-0863">Zinc-finger</keyword>
<dbReference type="SMART" id="SM00980">
    <property type="entry name" value="THAP"/>
    <property type="match status" value="1"/>
</dbReference>
<dbReference type="AlphaFoldDB" id="A0AAV7IY20"/>
<proteinExistence type="predicted"/>
<dbReference type="PROSITE" id="PS50950">
    <property type="entry name" value="ZF_THAP"/>
    <property type="match status" value="1"/>
</dbReference>
<dbReference type="PANTHER" id="PTHR46600">
    <property type="entry name" value="THAP DOMAIN-CONTAINING"/>
    <property type="match status" value="1"/>
</dbReference>
<protein>
    <recommendedName>
        <fullName evidence="6">THAP-type domain-containing protein</fullName>
    </recommendedName>
</protein>
<evidence type="ECO:0000256" key="5">
    <source>
        <dbReference type="PROSITE-ProRule" id="PRU00309"/>
    </source>
</evidence>
<dbReference type="SUPFAM" id="SSF57716">
    <property type="entry name" value="Glucocorticoid receptor-like (DNA-binding domain)"/>
    <property type="match status" value="1"/>
</dbReference>
<reference evidence="7 8" key="1">
    <citation type="journal article" date="2021" name="J. Hered.">
        <title>A chromosome-level genome assembly of the parasitoid wasp, Cotesia glomerata (Hymenoptera: Braconidae).</title>
        <authorList>
            <person name="Pinto B.J."/>
            <person name="Weis J.J."/>
            <person name="Gamble T."/>
            <person name="Ode P.J."/>
            <person name="Paul R."/>
            <person name="Zaspel J.M."/>
        </authorList>
    </citation>
    <scope>NUCLEOTIDE SEQUENCE [LARGE SCALE GENOMIC DNA]</scope>
    <source>
        <strain evidence="7">CgM1</strain>
    </source>
</reference>
<dbReference type="InterPro" id="IPR026516">
    <property type="entry name" value="THAP1/10"/>
</dbReference>
<dbReference type="GO" id="GO:0043565">
    <property type="term" value="F:sequence-specific DNA binding"/>
    <property type="evidence" value="ECO:0007669"/>
    <property type="project" value="InterPro"/>
</dbReference>
<dbReference type="InterPro" id="IPR006612">
    <property type="entry name" value="THAP_Znf"/>
</dbReference>
<evidence type="ECO:0000256" key="4">
    <source>
        <dbReference type="ARBA" id="ARBA00023125"/>
    </source>
</evidence>
<dbReference type="GO" id="GO:0008270">
    <property type="term" value="F:zinc ion binding"/>
    <property type="evidence" value="ECO:0007669"/>
    <property type="project" value="UniProtKB-KW"/>
</dbReference>
<keyword evidence="8" id="KW-1185">Reference proteome</keyword>
<sequence>MPGCLVPGCTSGYKSNFEKVHFFSVPKDEKLKEQWQIAIKRPNTLVSKTQVVCDKHFLAGDIIRSRQLLGPEGEVLGVSPYRRPRLAPGAVPSLFPWTEVISSDNDIDANPETSEVNLVPDHSNASEKQVVDTFSVNINTVDRLEELQVGQSSDVCLYTDTPANIINNLEALEANSCCNSVEVFNFEALLTSNMELPSSWMRNNIKYKEESLISFSYLICDMIDGKYLSFNLKEVIVDSKLELYTHILDKPLNVSPYFNVKVSQVSTIWRSIYARQCLKKSEASVLNKLRSNDVAKNQCDVVQEILKASHCKILAAVDTLRTG</sequence>
<evidence type="ECO:0000256" key="3">
    <source>
        <dbReference type="ARBA" id="ARBA00022833"/>
    </source>
</evidence>
<dbReference type="Gene3D" id="6.20.210.20">
    <property type="entry name" value="THAP domain"/>
    <property type="match status" value="1"/>
</dbReference>
<keyword evidence="1" id="KW-0479">Metal-binding</keyword>
<keyword evidence="3" id="KW-0862">Zinc</keyword>
<evidence type="ECO:0000256" key="2">
    <source>
        <dbReference type="ARBA" id="ARBA00022771"/>
    </source>
</evidence>
<evidence type="ECO:0000259" key="6">
    <source>
        <dbReference type="PROSITE" id="PS50950"/>
    </source>
</evidence>
<name>A0AAV7IY20_COTGL</name>
<feature type="domain" description="THAP-type" evidence="6">
    <location>
        <begin position="1"/>
        <end position="95"/>
    </location>
</feature>
<gene>
    <name evidence="7" type="ORF">KQX54_017994</name>
</gene>
<evidence type="ECO:0000313" key="7">
    <source>
        <dbReference type="EMBL" id="KAH0561603.1"/>
    </source>
</evidence>
<dbReference type="Proteomes" id="UP000826195">
    <property type="component" value="Unassembled WGS sequence"/>
</dbReference>
<dbReference type="EMBL" id="JAHXZJ010000374">
    <property type="protein sequence ID" value="KAH0561603.1"/>
    <property type="molecule type" value="Genomic_DNA"/>
</dbReference>
<accession>A0AAV7IY20</accession>
<evidence type="ECO:0000256" key="1">
    <source>
        <dbReference type="ARBA" id="ARBA00022723"/>
    </source>
</evidence>
<dbReference type="PANTHER" id="PTHR46600:SF11">
    <property type="entry name" value="THAP DOMAIN-CONTAINING PROTEIN 10"/>
    <property type="match status" value="1"/>
</dbReference>
<keyword evidence="4 5" id="KW-0238">DNA-binding</keyword>
<organism evidence="7 8">
    <name type="scientific">Cotesia glomerata</name>
    <name type="common">Lepidopteran parasitic wasp</name>
    <name type="synonym">Apanteles glomeratus</name>
    <dbReference type="NCBI Taxonomy" id="32391"/>
    <lineage>
        <taxon>Eukaryota</taxon>
        <taxon>Metazoa</taxon>
        <taxon>Ecdysozoa</taxon>
        <taxon>Arthropoda</taxon>
        <taxon>Hexapoda</taxon>
        <taxon>Insecta</taxon>
        <taxon>Pterygota</taxon>
        <taxon>Neoptera</taxon>
        <taxon>Endopterygota</taxon>
        <taxon>Hymenoptera</taxon>
        <taxon>Apocrita</taxon>
        <taxon>Ichneumonoidea</taxon>
        <taxon>Braconidae</taxon>
        <taxon>Microgastrinae</taxon>
        <taxon>Cotesia</taxon>
    </lineage>
</organism>
<dbReference type="Pfam" id="PF05485">
    <property type="entry name" value="THAP"/>
    <property type="match status" value="1"/>
</dbReference>
<comment type="caution">
    <text evidence="7">The sequence shown here is derived from an EMBL/GenBank/DDBJ whole genome shotgun (WGS) entry which is preliminary data.</text>
</comment>
<evidence type="ECO:0000313" key="8">
    <source>
        <dbReference type="Proteomes" id="UP000826195"/>
    </source>
</evidence>